<dbReference type="AlphaFoldDB" id="A0L6Y1"/>
<reference evidence="1 2" key="2">
    <citation type="journal article" date="2012" name="Int. J. Syst. Evol. Microbiol.">
        <title>Magnetococcus marinus gen. nov., sp. nov., a marine, magnetotactic bacterium that represents a novel lineage (Magnetococcaceae fam. nov.; Magnetococcales ord. nov.) at the base of the Alphaproteobacteria.</title>
        <authorList>
            <person name="Bazylinski D.A."/>
            <person name="Williams T.J."/>
            <person name="Lefevre C.T."/>
            <person name="Berg R.J."/>
            <person name="Zhang C.L."/>
            <person name="Bowser S.S."/>
            <person name="Dean A.J."/>
            <person name="Beveridge T.J."/>
        </authorList>
    </citation>
    <scope>NUCLEOTIDE SEQUENCE [LARGE SCALE GENOMIC DNA]</scope>
    <source>
        <strain evidence="2">ATCC BAA-1437 / JCM 17883 / MC-1</strain>
    </source>
</reference>
<dbReference type="Proteomes" id="UP000002586">
    <property type="component" value="Chromosome"/>
</dbReference>
<keyword evidence="2" id="KW-1185">Reference proteome</keyword>
<name>A0L6Y1_MAGMM</name>
<evidence type="ECO:0000313" key="1">
    <source>
        <dbReference type="EMBL" id="ABK43724.1"/>
    </source>
</evidence>
<dbReference type="eggNOG" id="ENOG502ZV1D">
    <property type="taxonomic scope" value="Bacteria"/>
</dbReference>
<dbReference type="OrthoDB" id="8479070at2"/>
<dbReference type="KEGG" id="mgm:Mmc1_1213"/>
<proteinExistence type="predicted"/>
<organism evidence="1 2">
    <name type="scientific">Magnetococcus marinus (strain ATCC BAA-1437 / JCM 17883 / MC-1)</name>
    <dbReference type="NCBI Taxonomy" id="156889"/>
    <lineage>
        <taxon>Bacteria</taxon>
        <taxon>Pseudomonadati</taxon>
        <taxon>Pseudomonadota</taxon>
        <taxon>Magnetococcia</taxon>
        <taxon>Magnetococcales</taxon>
        <taxon>Magnetococcaceae</taxon>
        <taxon>Magnetococcus</taxon>
    </lineage>
</organism>
<protein>
    <submittedName>
        <fullName evidence="1">Uncharacterized protein</fullName>
    </submittedName>
</protein>
<dbReference type="RefSeq" id="WP_011712879.1">
    <property type="nucleotide sequence ID" value="NC_008576.1"/>
</dbReference>
<dbReference type="EMBL" id="CP000471">
    <property type="protein sequence ID" value="ABK43724.1"/>
    <property type="molecule type" value="Genomic_DNA"/>
</dbReference>
<dbReference type="STRING" id="156889.Mmc1_1213"/>
<accession>A0L6Y1</accession>
<gene>
    <name evidence="1" type="ordered locus">Mmc1_1213</name>
</gene>
<evidence type="ECO:0000313" key="2">
    <source>
        <dbReference type="Proteomes" id="UP000002586"/>
    </source>
</evidence>
<reference evidence="2" key="1">
    <citation type="journal article" date="2009" name="Appl. Environ. Microbiol.">
        <title>Complete genome sequence of the chemolithoautotrophic marine magnetotactic coccus strain MC-1.</title>
        <authorList>
            <person name="Schubbe S."/>
            <person name="Williams T.J."/>
            <person name="Xie G."/>
            <person name="Kiss H.E."/>
            <person name="Brettin T.S."/>
            <person name="Martinez D."/>
            <person name="Ross C.A."/>
            <person name="Schuler D."/>
            <person name="Cox B.L."/>
            <person name="Nealson K.H."/>
            <person name="Bazylinski D.A."/>
        </authorList>
    </citation>
    <scope>NUCLEOTIDE SEQUENCE [LARGE SCALE GENOMIC DNA]</scope>
    <source>
        <strain evidence="2">ATCC BAA-1437 / JCM 17883 / MC-1</strain>
    </source>
</reference>
<sequence length="186" mass="20812">MLLETYEKNELLMTTNVYGKTADGENMAFRGDLVLIEGEYHELSGKKLAAKAVLGQAVMLADATKIKLVSGCLRMVEQLPIFVEKYGKDLGAECTPIFFVLNLRGEYMVELEGKKYVLLGQERAMVWNELMDLFYLEKGDFKGLSAEDKMITMYDGAKDYKPKANLMPFTEVKSHICEIAEAGGAI</sequence>
<dbReference type="HOGENOM" id="CLU_088161_0_0_5"/>